<comment type="similarity">
    <text evidence="1">Belongs to the UPF0065 (bug) family.</text>
</comment>
<evidence type="ECO:0000313" key="3">
    <source>
        <dbReference type="EMBL" id="MBQ0960243.1"/>
    </source>
</evidence>
<dbReference type="SUPFAM" id="SSF53850">
    <property type="entry name" value="Periplasmic binding protein-like II"/>
    <property type="match status" value="1"/>
</dbReference>
<dbReference type="Pfam" id="PF03401">
    <property type="entry name" value="TctC"/>
    <property type="match status" value="1"/>
</dbReference>
<dbReference type="Gene3D" id="3.40.190.150">
    <property type="entry name" value="Bordetella uptake gene, domain 1"/>
    <property type="match status" value="1"/>
</dbReference>
<reference evidence="3" key="1">
    <citation type="submission" date="2021-04" db="EMBL/GenBank/DDBJ databases">
        <title>The genome sequence of Ideonella sp. 4Y11.</title>
        <authorList>
            <person name="Liu Y."/>
        </authorList>
    </citation>
    <scope>NUCLEOTIDE SEQUENCE</scope>
    <source>
        <strain evidence="3">4Y11</strain>
    </source>
</reference>
<dbReference type="PANTHER" id="PTHR42928">
    <property type="entry name" value="TRICARBOXYLATE-BINDING PROTEIN"/>
    <property type="match status" value="1"/>
</dbReference>
<name>A0A940YHC1_9BURK</name>
<dbReference type="RefSeq" id="WP_210802921.1">
    <property type="nucleotide sequence ID" value="NZ_JAGQDE010000013.1"/>
</dbReference>
<comment type="caution">
    <text evidence="3">The sequence shown here is derived from an EMBL/GenBank/DDBJ whole genome shotgun (WGS) entry which is preliminary data.</text>
</comment>
<organism evidence="3 4">
    <name type="scientific">Ideonella aquatica</name>
    <dbReference type="NCBI Taxonomy" id="2824119"/>
    <lineage>
        <taxon>Bacteria</taxon>
        <taxon>Pseudomonadati</taxon>
        <taxon>Pseudomonadota</taxon>
        <taxon>Betaproteobacteria</taxon>
        <taxon>Burkholderiales</taxon>
        <taxon>Sphaerotilaceae</taxon>
        <taxon>Ideonella</taxon>
    </lineage>
</organism>
<dbReference type="PANTHER" id="PTHR42928:SF5">
    <property type="entry name" value="BLR1237 PROTEIN"/>
    <property type="match status" value="1"/>
</dbReference>
<proteinExistence type="inferred from homology"/>
<dbReference type="Proteomes" id="UP000678374">
    <property type="component" value="Unassembled WGS sequence"/>
</dbReference>
<sequence length="319" mass="33332">MQRRTLLTAAALLPLIARAQSWPTKPIRYVVPFAAGGTTDILARLIAPKLGAALGQTLVVDNKAGAGGVLGADSVAKSPADGYTILGSTISTQAINPALNPKIPYNAGKDFAPVTMIGATSNCLIVPAGSPFKTVQELLAFARRNPGKLSFSSAGSGTSQHMSGELLKQMAGTFILHIPYRGSGPAIQDVIAGQVDFGIDTLVAAAAHIKAGTLRVLAVTAGKRVKGFESVPTLAESGVPGYDVQSWQAVHAPAGTPRELVLRLQTEIAKVLQSPDIRQRLETMGLEPSGMAPDELAAFEARERDKWLKVVQAGGLKVE</sequence>
<protein>
    <submittedName>
        <fullName evidence="3">Tripartite tricarboxylate transporter substrate binding protein</fullName>
    </submittedName>
</protein>
<dbReference type="InterPro" id="IPR005064">
    <property type="entry name" value="BUG"/>
</dbReference>
<dbReference type="Gene3D" id="3.40.190.10">
    <property type="entry name" value="Periplasmic binding protein-like II"/>
    <property type="match status" value="1"/>
</dbReference>
<keyword evidence="4" id="KW-1185">Reference proteome</keyword>
<keyword evidence="2" id="KW-0732">Signal</keyword>
<evidence type="ECO:0000313" key="4">
    <source>
        <dbReference type="Proteomes" id="UP000678374"/>
    </source>
</evidence>
<evidence type="ECO:0000256" key="1">
    <source>
        <dbReference type="ARBA" id="ARBA00006987"/>
    </source>
</evidence>
<dbReference type="EMBL" id="JAGQDE010000013">
    <property type="protein sequence ID" value="MBQ0960243.1"/>
    <property type="molecule type" value="Genomic_DNA"/>
</dbReference>
<dbReference type="CDD" id="cd13578">
    <property type="entry name" value="PBP2_Bug27"/>
    <property type="match status" value="1"/>
</dbReference>
<feature type="chain" id="PRO_5037234322" evidence="2">
    <location>
        <begin position="20"/>
        <end position="319"/>
    </location>
</feature>
<evidence type="ECO:0000256" key="2">
    <source>
        <dbReference type="SAM" id="SignalP"/>
    </source>
</evidence>
<dbReference type="PIRSF" id="PIRSF017082">
    <property type="entry name" value="YflP"/>
    <property type="match status" value="1"/>
</dbReference>
<feature type="signal peptide" evidence="2">
    <location>
        <begin position="1"/>
        <end position="19"/>
    </location>
</feature>
<dbReference type="InterPro" id="IPR042100">
    <property type="entry name" value="Bug_dom1"/>
</dbReference>
<accession>A0A940YHC1</accession>
<gene>
    <name evidence="3" type="ORF">KAK06_14910</name>
</gene>
<dbReference type="AlphaFoldDB" id="A0A940YHC1"/>